<protein>
    <recommendedName>
        <fullName evidence="3">Chitooligosaccharide deacetylase</fullName>
    </recommendedName>
    <alternativeName>
        <fullName evidence="5">Nodulation protein B</fullName>
    </alternativeName>
</protein>
<sequence>MKHSLAKMVRNHLRRAAIAGGLEAAHLLARVGLMGKARGRGAVFTLHHVRPKGHRDFDPNAHLEITPAFLEKTILMLKRDGYRFVALEELPEWLASVDDRPFACFTLDDGYRNNLEWALPVFEKHGVPFTVFVTAGYVDRTHTLWWETLADLLSACREFRFDFGDGAVSVSSGTYRQKQAAFDRIAAYIHGVDEASAVAALNRTANACGIDPFAITGRLTLDESGLRDLISSPLARLGAHTISHRALARLDDDEARREIASSAARVAAITGRPPSTIAYPYGYRSTVSARDHRLAADLGFTVAVTTEPGTLSSGVNLHAVPRISLNGHFQSERHVSALASGIPFRLAAP</sequence>
<dbReference type="SUPFAM" id="SSF88713">
    <property type="entry name" value="Glycoside hydrolase/deacetylase"/>
    <property type="match status" value="1"/>
</dbReference>
<dbReference type="eggNOG" id="COG0726">
    <property type="taxonomic scope" value="Bacteria"/>
</dbReference>
<dbReference type="InterPro" id="IPR002509">
    <property type="entry name" value="NODB_dom"/>
</dbReference>
<name>I3WZZ8_SINF2</name>
<organism evidence="7 8">
    <name type="scientific">Sinorhizobium fredii (strain USDA 257)</name>
    <dbReference type="NCBI Taxonomy" id="1185652"/>
    <lineage>
        <taxon>Bacteria</taxon>
        <taxon>Pseudomonadati</taxon>
        <taxon>Pseudomonadota</taxon>
        <taxon>Alphaproteobacteria</taxon>
        <taxon>Hyphomicrobiales</taxon>
        <taxon>Rhizobiaceae</taxon>
        <taxon>Sinorhizobium/Ensifer group</taxon>
        <taxon>Sinorhizobium</taxon>
    </lineage>
</organism>
<evidence type="ECO:0000313" key="8">
    <source>
        <dbReference type="Proteomes" id="UP000006180"/>
    </source>
</evidence>
<feature type="domain" description="NodB homology" evidence="6">
    <location>
        <begin position="101"/>
        <end position="349"/>
    </location>
</feature>
<dbReference type="EMBL" id="CP003563">
    <property type="protein sequence ID" value="AFL49204.1"/>
    <property type="molecule type" value="Genomic_DNA"/>
</dbReference>
<reference evidence="7 8" key="1">
    <citation type="journal article" date="2012" name="J. Bacteriol.">
        <title>Complete genome sequence of the broad-host-range strain Sinorhizobium fredii USDA257.</title>
        <authorList>
            <person name="Schuldes J."/>
            <person name="Rodriguez Orbegoso M."/>
            <person name="Schmeisser C."/>
            <person name="Krishnan H.B."/>
            <person name="Daniel R."/>
            <person name="Streit W.R."/>
        </authorList>
    </citation>
    <scope>NUCLEOTIDE SEQUENCE [LARGE SCALE GENOMIC DNA]</scope>
    <source>
        <strain evidence="7 8">USDA 257</strain>
    </source>
</reference>
<dbReference type="PANTHER" id="PTHR34216">
    <property type="match status" value="1"/>
</dbReference>
<dbReference type="KEGG" id="sfd:USDA257_c06090"/>
<dbReference type="HOGENOM" id="CLU_030024_1_2_5"/>
<dbReference type="PANTHER" id="PTHR34216:SF7">
    <property type="entry name" value="POLY-BETA-1,6-N-ACETYL-D-GLUCOSAMINE N-DEACETYLASE"/>
    <property type="match status" value="1"/>
</dbReference>
<keyword evidence="4" id="KW-0732">Signal</keyword>
<dbReference type="STRING" id="1185652.USDA257_c06090"/>
<dbReference type="CDD" id="cd10968">
    <property type="entry name" value="CE4_Mlr8448_like_5s"/>
    <property type="match status" value="1"/>
</dbReference>
<evidence type="ECO:0000256" key="3">
    <source>
        <dbReference type="ARBA" id="ARBA00020071"/>
    </source>
</evidence>
<dbReference type="GO" id="GO:0016810">
    <property type="term" value="F:hydrolase activity, acting on carbon-nitrogen (but not peptide) bonds"/>
    <property type="evidence" value="ECO:0007669"/>
    <property type="project" value="InterPro"/>
</dbReference>
<accession>I3WZZ8</accession>
<dbReference type="RefSeq" id="WP_014761395.1">
    <property type="nucleotide sequence ID" value="NC_018000.1"/>
</dbReference>
<evidence type="ECO:0000256" key="4">
    <source>
        <dbReference type="ARBA" id="ARBA00022729"/>
    </source>
</evidence>
<dbReference type="Pfam" id="PF01522">
    <property type="entry name" value="Polysacc_deac_1"/>
    <property type="match status" value="2"/>
</dbReference>
<dbReference type="InterPro" id="IPR011330">
    <property type="entry name" value="Glyco_hydro/deAcase_b/a-brl"/>
</dbReference>
<evidence type="ECO:0000256" key="5">
    <source>
        <dbReference type="ARBA" id="ARBA00032976"/>
    </source>
</evidence>
<dbReference type="Gene3D" id="3.20.20.370">
    <property type="entry name" value="Glycoside hydrolase/deacetylase"/>
    <property type="match status" value="1"/>
</dbReference>
<dbReference type="PATRIC" id="fig|1185652.3.peg.629"/>
<dbReference type="PROSITE" id="PS51677">
    <property type="entry name" value="NODB"/>
    <property type="match status" value="1"/>
</dbReference>
<evidence type="ECO:0000259" key="6">
    <source>
        <dbReference type="PROSITE" id="PS51677"/>
    </source>
</evidence>
<dbReference type="AlphaFoldDB" id="I3WZZ8"/>
<proteinExistence type="inferred from homology"/>
<evidence type="ECO:0000256" key="1">
    <source>
        <dbReference type="ARBA" id="ARBA00003236"/>
    </source>
</evidence>
<dbReference type="InterPro" id="IPR051398">
    <property type="entry name" value="Polysacch_Deacetylase"/>
</dbReference>
<evidence type="ECO:0000313" key="7">
    <source>
        <dbReference type="EMBL" id="AFL49204.1"/>
    </source>
</evidence>
<dbReference type="GO" id="GO:0005975">
    <property type="term" value="P:carbohydrate metabolic process"/>
    <property type="evidence" value="ECO:0007669"/>
    <property type="project" value="InterPro"/>
</dbReference>
<evidence type="ECO:0000256" key="2">
    <source>
        <dbReference type="ARBA" id="ARBA00010973"/>
    </source>
</evidence>
<comment type="function">
    <text evidence="1">Is involved in generating a small heat-stable compound (Nod), an acylated oligomer of N-acetylglucosamine, that stimulates mitosis in various plant protoplasts.</text>
</comment>
<dbReference type="Proteomes" id="UP000006180">
    <property type="component" value="Chromosome"/>
</dbReference>
<gene>
    <name evidence="7" type="ORF">USDA257_c06090</name>
</gene>
<comment type="similarity">
    <text evidence="2">Belongs to the polysaccharide deacetylase family.</text>
</comment>